<feature type="region of interest" description="Disordered" evidence="12">
    <location>
        <begin position="1"/>
        <end position="25"/>
    </location>
</feature>
<dbReference type="NCBIfam" id="NF003958">
    <property type="entry name" value="PRK05454.2-1"/>
    <property type="match status" value="1"/>
</dbReference>
<keyword evidence="6" id="KW-0997">Cell inner membrane</keyword>
<dbReference type="NCBIfam" id="NF003956">
    <property type="entry name" value="PRK05454.1-3"/>
    <property type="match status" value="1"/>
</dbReference>
<evidence type="ECO:0000256" key="4">
    <source>
        <dbReference type="ARBA" id="ARBA00020585"/>
    </source>
</evidence>
<dbReference type="PANTHER" id="PTHR43867:SF5">
    <property type="entry name" value="GLUCANS BIOSYNTHESIS GLUCOSYLTRANSFERASE H"/>
    <property type="match status" value="1"/>
</dbReference>
<evidence type="ECO:0000256" key="9">
    <source>
        <dbReference type="ARBA" id="ARBA00022692"/>
    </source>
</evidence>
<name>A0ABM9HPQ2_9PROT</name>
<dbReference type="CDD" id="cd04191">
    <property type="entry name" value="Glucan_BSP_MdoH"/>
    <property type="match status" value="1"/>
</dbReference>
<evidence type="ECO:0000256" key="10">
    <source>
        <dbReference type="ARBA" id="ARBA00022989"/>
    </source>
</evidence>
<dbReference type="SUPFAM" id="SSF53448">
    <property type="entry name" value="Nucleotide-diphospho-sugar transferases"/>
    <property type="match status" value="1"/>
</dbReference>
<keyword evidence="10 13" id="KW-1133">Transmembrane helix</keyword>
<dbReference type="InterPro" id="IPR050321">
    <property type="entry name" value="Glycosyltr_2/OpgH_subfam"/>
</dbReference>
<keyword evidence="16" id="KW-1185">Reference proteome</keyword>
<evidence type="ECO:0000256" key="6">
    <source>
        <dbReference type="ARBA" id="ARBA00022519"/>
    </source>
</evidence>
<dbReference type="RefSeq" id="WP_282023819.1">
    <property type="nucleotide sequence ID" value="NZ_CAMXCH010000002.1"/>
</dbReference>
<dbReference type="Gene3D" id="3.90.550.10">
    <property type="entry name" value="Spore Coat Polysaccharide Biosynthesis Protein SpsA, Chain A"/>
    <property type="match status" value="1"/>
</dbReference>
<evidence type="ECO:0000256" key="3">
    <source>
        <dbReference type="ARBA" id="ARBA00009337"/>
    </source>
</evidence>
<dbReference type="EMBL" id="CAMXCH010000002">
    <property type="protein sequence ID" value="CAI3943640.1"/>
    <property type="molecule type" value="Genomic_DNA"/>
</dbReference>
<keyword evidence="8" id="KW-0808">Transferase</keyword>
<evidence type="ECO:0000256" key="7">
    <source>
        <dbReference type="ARBA" id="ARBA00022676"/>
    </source>
</evidence>
<organism evidence="15 16">
    <name type="scientific">Commensalibacter papalotli</name>
    <name type="common">ex Botero et al. 2024</name>
    <dbReference type="NCBI Taxonomy" id="2972766"/>
    <lineage>
        <taxon>Bacteria</taxon>
        <taxon>Pseudomonadati</taxon>
        <taxon>Pseudomonadota</taxon>
        <taxon>Alphaproteobacteria</taxon>
        <taxon>Acetobacterales</taxon>
        <taxon>Acetobacteraceae</taxon>
    </lineage>
</organism>
<dbReference type="InterPro" id="IPR001173">
    <property type="entry name" value="Glyco_trans_2-like"/>
</dbReference>
<dbReference type="Pfam" id="PF13632">
    <property type="entry name" value="Glyco_trans_2_3"/>
    <property type="match status" value="1"/>
</dbReference>
<feature type="domain" description="Glycosyltransferase 2-like" evidence="14">
    <location>
        <begin position="254"/>
        <end position="480"/>
    </location>
</feature>
<dbReference type="PANTHER" id="PTHR43867">
    <property type="entry name" value="CELLULOSE SYNTHASE CATALYTIC SUBUNIT A [UDP-FORMING]"/>
    <property type="match status" value="1"/>
</dbReference>
<feature type="transmembrane region" description="Helical" evidence="13">
    <location>
        <begin position="69"/>
        <end position="88"/>
    </location>
</feature>
<evidence type="ECO:0000256" key="13">
    <source>
        <dbReference type="SAM" id="Phobius"/>
    </source>
</evidence>
<evidence type="ECO:0000256" key="2">
    <source>
        <dbReference type="ARBA" id="ARBA00005001"/>
    </source>
</evidence>
<accession>A0ABM9HPQ2</accession>
<reference evidence="15" key="1">
    <citation type="submission" date="2022-10" db="EMBL/GenBank/DDBJ databases">
        <authorList>
            <person name="Botero Cardona J."/>
        </authorList>
    </citation>
    <scope>NUCLEOTIDE SEQUENCE</scope>
    <source>
        <strain evidence="15">R-83534</strain>
    </source>
</reference>
<comment type="pathway">
    <text evidence="2">Glycan metabolism; osmoregulated periplasmic glucan (OPG) biosynthesis.</text>
</comment>
<proteinExistence type="inferred from homology"/>
<comment type="similarity">
    <text evidence="3">Belongs to the glycosyltransferase 2 family. OpgH subfamily.</text>
</comment>
<sequence length="738" mass="82928">MTELNNVSGHSQEEKVNKNNLSENKRSDQSMFIALPPDTPIDMPVQNLQANPNLYGRSKKIATQAPNVLLRRLFIFIVSISLTVYASYEMNLVFNSFGMTALGLMILVIFTILFFWIAFSFASSLGGFIEQLSKKGGLSLGIDPKEPLPALHKKTAVLMPTYNEDPHRVLAGLKAIYDSIQATGQGEHFDFFILSDTTNPDVWVEEEAAFLRFREQTKGHNHIFYRRRYKNTDRKAGNLAEWVRRFGGGYDHMLTLDADSLMEGDTIVRICSAMERHDGVGLIQTLPVIVNGTTLFARLQQFAGRVYGPTIAYGLAWWHGSESNYWGHNAVIRVKAFAEQAGMPHLPAVRKPFGGMIMSHDFVEAALMRRGRWAIHMVPALHGSYEESPPSLTDIAVRDRRWCQGNLQHAMIIPTKKLSWISRIHMLTGIGAYAMSPLWLLFLLVGIMVSLQALFVKPEYFTGTDRVLFPNWPQVDPVLAKYVFILTMLVLLAPKILAWIALLFNEDLRKGCGGATKALSSIFLETFIGGLIAPIAMLIQTTAVTSILLGYDSGWNAQRRDVGHIPFKDVVRDYWRHMAFGVIMGLGAWEVSTSLFFWMTPVLLGLLLAIPLVWVTSSQRFGVFCMKIGLLIIPEETARPDILRRDRIEKRRVMDMEVQDAFSTLLSNPKLIALHIALLPAERSKGDPINADYLVGMVKLKESDSQEQAMQALTSNEKSALLGSRKAIERFLNLPYFS</sequence>
<evidence type="ECO:0000313" key="16">
    <source>
        <dbReference type="Proteomes" id="UP001154272"/>
    </source>
</evidence>
<evidence type="ECO:0000256" key="12">
    <source>
        <dbReference type="SAM" id="MobiDB-lite"/>
    </source>
</evidence>
<feature type="compositionally biased region" description="Polar residues" evidence="12">
    <location>
        <begin position="1"/>
        <end position="10"/>
    </location>
</feature>
<comment type="caution">
    <text evidence="15">The sequence shown here is derived from an EMBL/GenBank/DDBJ whole genome shotgun (WGS) entry which is preliminary data.</text>
</comment>
<dbReference type="NCBIfam" id="NF003962">
    <property type="entry name" value="PRK05454.2-5"/>
    <property type="match status" value="1"/>
</dbReference>
<feature type="transmembrane region" description="Helical" evidence="13">
    <location>
        <begin position="100"/>
        <end position="125"/>
    </location>
</feature>
<keyword evidence="7" id="KW-0328">Glycosyltransferase</keyword>
<protein>
    <recommendedName>
        <fullName evidence="4">Glucans biosynthesis glucosyltransferase H</fullName>
    </recommendedName>
</protein>
<keyword evidence="9 13" id="KW-0812">Transmembrane</keyword>
<gene>
    <name evidence="15" type="ORF">R83534S58_LOCUS1283</name>
</gene>
<evidence type="ECO:0000259" key="14">
    <source>
        <dbReference type="Pfam" id="PF13632"/>
    </source>
</evidence>
<feature type="compositionally biased region" description="Basic and acidic residues" evidence="12">
    <location>
        <begin position="11"/>
        <end position="25"/>
    </location>
</feature>
<comment type="subcellular location">
    <subcellularLocation>
        <location evidence="1">Cell inner membrane</location>
        <topology evidence="1">Multi-pass membrane protein</topology>
    </subcellularLocation>
</comment>
<keyword evidence="5" id="KW-1003">Cell membrane</keyword>
<dbReference type="InterPro" id="IPR029044">
    <property type="entry name" value="Nucleotide-diphossugar_trans"/>
</dbReference>
<feature type="transmembrane region" description="Helical" evidence="13">
    <location>
        <begin position="595"/>
        <end position="617"/>
    </location>
</feature>
<feature type="transmembrane region" description="Helical" evidence="13">
    <location>
        <begin position="426"/>
        <end position="451"/>
    </location>
</feature>
<evidence type="ECO:0000256" key="11">
    <source>
        <dbReference type="ARBA" id="ARBA00023136"/>
    </source>
</evidence>
<feature type="transmembrane region" description="Helical" evidence="13">
    <location>
        <begin position="482"/>
        <end position="505"/>
    </location>
</feature>
<keyword evidence="11 13" id="KW-0472">Membrane</keyword>
<dbReference type="Proteomes" id="UP001154272">
    <property type="component" value="Unassembled WGS sequence"/>
</dbReference>
<evidence type="ECO:0000256" key="8">
    <source>
        <dbReference type="ARBA" id="ARBA00022679"/>
    </source>
</evidence>
<evidence type="ECO:0000313" key="15">
    <source>
        <dbReference type="EMBL" id="CAI3943640.1"/>
    </source>
</evidence>
<evidence type="ECO:0000256" key="1">
    <source>
        <dbReference type="ARBA" id="ARBA00004429"/>
    </source>
</evidence>
<evidence type="ECO:0000256" key="5">
    <source>
        <dbReference type="ARBA" id="ARBA00022475"/>
    </source>
</evidence>
<feature type="transmembrane region" description="Helical" evidence="13">
    <location>
        <begin position="526"/>
        <end position="551"/>
    </location>
</feature>